<dbReference type="AlphaFoldDB" id="A0A143H8C1"/>
<reference evidence="2" key="2">
    <citation type="submission" date="2016-03" db="EMBL/GenBank/DDBJ databases">
        <authorList>
            <person name="Ploux O."/>
        </authorList>
    </citation>
    <scope>NUCLEOTIDE SEQUENCE [LARGE SCALE GENOMIC DNA]</scope>
    <source>
        <strain evidence="2">PP9</strain>
    </source>
</reference>
<keyword evidence="2" id="KW-1185">Reference proteome</keyword>
<gene>
    <name evidence="1" type="ORF">ATY39_00055</name>
</gene>
<evidence type="ECO:0000313" key="2">
    <source>
        <dbReference type="Proteomes" id="UP000076021"/>
    </source>
</evidence>
<evidence type="ECO:0000313" key="1">
    <source>
        <dbReference type="EMBL" id="AMW97938.1"/>
    </source>
</evidence>
<dbReference type="OrthoDB" id="2455148at2"/>
<reference evidence="1 2" key="1">
    <citation type="journal article" date="2016" name="Genome Announc.">
        <title>Whole-Genome Sequence of Rummeliibacillus stabekisii Strain PP9 Isolated from Antarctic Soil.</title>
        <authorList>
            <person name="da Mota F.F."/>
            <person name="Vollu R.E."/>
            <person name="Jurelevicius D."/>
            <person name="Seldin L."/>
        </authorList>
    </citation>
    <scope>NUCLEOTIDE SEQUENCE [LARGE SCALE GENOMIC DNA]</scope>
    <source>
        <strain evidence="1 2">PP9</strain>
    </source>
</reference>
<dbReference type="RefSeq" id="WP_066783940.1">
    <property type="nucleotide sequence ID" value="NZ_CP014806.1"/>
</dbReference>
<dbReference type="KEGG" id="rst:ATY39_00055"/>
<dbReference type="Proteomes" id="UP000076021">
    <property type="component" value="Chromosome"/>
</dbReference>
<dbReference type="EMBL" id="CP014806">
    <property type="protein sequence ID" value="AMW97938.1"/>
    <property type="molecule type" value="Genomic_DNA"/>
</dbReference>
<organism evidence="1 2">
    <name type="scientific">Rummeliibacillus stabekisii</name>
    <dbReference type="NCBI Taxonomy" id="241244"/>
    <lineage>
        <taxon>Bacteria</taxon>
        <taxon>Bacillati</taxon>
        <taxon>Bacillota</taxon>
        <taxon>Bacilli</taxon>
        <taxon>Bacillales</taxon>
        <taxon>Caryophanaceae</taxon>
        <taxon>Rummeliibacillus</taxon>
    </lineage>
</organism>
<protein>
    <submittedName>
        <fullName evidence="1">Uncharacterized protein</fullName>
    </submittedName>
</protein>
<accession>A0A143H8C1</accession>
<sequence>MEEIFVKEWFTKQLRQIFHVYPQASNVAIEVIDLKHPDLERYMHLMKNQWNLKLATSAYSCTHDDIRGNHWEAYFICKETGVLFELWKKNDEVIAYEMYK</sequence>
<name>A0A143H8C1_9BACL</name>
<proteinExistence type="predicted"/>
<dbReference type="STRING" id="241244.ATY39_00055"/>